<feature type="non-terminal residue" evidence="11">
    <location>
        <position position="636"/>
    </location>
</feature>
<evidence type="ECO:0000256" key="7">
    <source>
        <dbReference type="ARBA" id="ARBA00022989"/>
    </source>
</evidence>
<comment type="caution">
    <text evidence="11">The sequence shown here is derived from an EMBL/GenBank/DDBJ whole genome shotgun (WGS) entry which is preliminary data.</text>
</comment>
<evidence type="ECO:0000256" key="8">
    <source>
        <dbReference type="ARBA" id="ARBA00023136"/>
    </source>
</evidence>
<evidence type="ECO:0000313" key="12">
    <source>
        <dbReference type="Proteomes" id="UP000669903"/>
    </source>
</evidence>
<feature type="transmembrane region" description="Helical" evidence="9">
    <location>
        <begin position="454"/>
        <end position="481"/>
    </location>
</feature>
<dbReference type="GO" id="GO:0016887">
    <property type="term" value="F:ATP hydrolysis activity"/>
    <property type="evidence" value="ECO:0007669"/>
    <property type="project" value="InterPro"/>
</dbReference>
<dbReference type="Gene3D" id="3.40.50.300">
    <property type="entry name" value="P-loop containing nucleotide triphosphate hydrolases"/>
    <property type="match status" value="1"/>
</dbReference>
<name>A0A836GAM4_9HYME</name>
<dbReference type="InterPro" id="IPR050352">
    <property type="entry name" value="ABCG_transporters"/>
</dbReference>
<feature type="domain" description="ABC transporter" evidence="10">
    <location>
        <begin position="49"/>
        <end position="288"/>
    </location>
</feature>
<comment type="similarity">
    <text evidence="2">Belongs to the ABC transporter superfamily. ABCG family. Eye pigment precursor importer (TC 3.A.1.204) subfamily.</text>
</comment>
<evidence type="ECO:0000259" key="10">
    <source>
        <dbReference type="PROSITE" id="PS50893"/>
    </source>
</evidence>
<dbReference type="SUPFAM" id="SSF52540">
    <property type="entry name" value="P-loop containing nucleoside triphosphate hydrolases"/>
    <property type="match status" value="1"/>
</dbReference>
<dbReference type="InterPro" id="IPR013525">
    <property type="entry name" value="ABC2_TM"/>
</dbReference>
<dbReference type="GO" id="GO:0140359">
    <property type="term" value="F:ABC-type transporter activity"/>
    <property type="evidence" value="ECO:0007669"/>
    <property type="project" value="InterPro"/>
</dbReference>
<keyword evidence="4 9" id="KW-0812">Transmembrane</keyword>
<dbReference type="InterPro" id="IPR017871">
    <property type="entry name" value="ABC_transporter-like_CS"/>
</dbReference>
<organism evidence="11 12">
    <name type="scientific">Acromyrmex charruanus</name>
    <dbReference type="NCBI Taxonomy" id="2715315"/>
    <lineage>
        <taxon>Eukaryota</taxon>
        <taxon>Metazoa</taxon>
        <taxon>Ecdysozoa</taxon>
        <taxon>Arthropoda</taxon>
        <taxon>Hexapoda</taxon>
        <taxon>Insecta</taxon>
        <taxon>Pterygota</taxon>
        <taxon>Neoptera</taxon>
        <taxon>Endopterygota</taxon>
        <taxon>Hymenoptera</taxon>
        <taxon>Apocrita</taxon>
        <taxon>Aculeata</taxon>
        <taxon>Formicoidea</taxon>
        <taxon>Formicidae</taxon>
        <taxon>Myrmicinae</taxon>
        <taxon>Acromyrmex</taxon>
    </lineage>
</organism>
<dbReference type="PANTHER" id="PTHR48041">
    <property type="entry name" value="ABC TRANSPORTER G FAMILY MEMBER 28"/>
    <property type="match status" value="1"/>
</dbReference>
<feature type="non-terminal residue" evidence="11">
    <location>
        <position position="1"/>
    </location>
</feature>
<dbReference type="PROSITE" id="PS50893">
    <property type="entry name" value="ABC_TRANSPORTER_2"/>
    <property type="match status" value="1"/>
</dbReference>
<dbReference type="PANTHER" id="PTHR48041:SF26">
    <property type="entry name" value="FI22810P1"/>
    <property type="match status" value="1"/>
</dbReference>
<dbReference type="FunFam" id="3.40.50.300:FF:001077">
    <property type="entry name" value="Uncharacterized protein, isoform A"/>
    <property type="match status" value="1"/>
</dbReference>
<feature type="transmembrane region" description="Helical" evidence="9">
    <location>
        <begin position="554"/>
        <end position="572"/>
    </location>
</feature>
<dbReference type="Pfam" id="PF01061">
    <property type="entry name" value="ABC2_membrane"/>
    <property type="match status" value="1"/>
</dbReference>
<feature type="transmembrane region" description="Helical" evidence="9">
    <location>
        <begin position="493"/>
        <end position="516"/>
    </location>
</feature>
<evidence type="ECO:0000256" key="9">
    <source>
        <dbReference type="SAM" id="Phobius"/>
    </source>
</evidence>
<evidence type="ECO:0000313" key="11">
    <source>
        <dbReference type="EMBL" id="KAG5335420.1"/>
    </source>
</evidence>
<dbReference type="InterPro" id="IPR003439">
    <property type="entry name" value="ABC_transporter-like_ATP-bd"/>
</dbReference>
<evidence type="ECO:0000256" key="3">
    <source>
        <dbReference type="ARBA" id="ARBA00022448"/>
    </source>
</evidence>
<dbReference type="EMBL" id="JAANIC010004197">
    <property type="protein sequence ID" value="KAG5335420.1"/>
    <property type="molecule type" value="Genomic_DNA"/>
</dbReference>
<keyword evidence="12" id="KW-1185">Reference proteome</keyword>
<dbReference type="AlphaFoldDB" id="A0A836GAM4"/>
<feature type="transmembrane region" description="Helical" evidence="9">
    <location>
        <begin position="522"/>
        <end position="542"/>
    </location>
</feature>
<keyword evidence="6" id="KW-0067">ATP-binding</keyword>
<keyword evidence="7 9" id="KW-1133">Transmembrane helix</keyword>
<proteinExistence type="inferred from homology"/>
<keyword evidence="3" id="KW-0813">Transport</keyword>
<dbReference type="InterPro" id="IPR003593">
    <property type="entry name" value="AAA+_ATPase"/>
</dbReference>
<protein>
    <submittedName>
        <fullName evidence="11">ABCG4 protein</fullName>
    </submittedName>
</protein>
<dbReference type="PROSITE" id="PS00211">
    <property type="entry name" value="ABC_TRANSPORTER_1"/>
    <property type="match status" value="1"/>
</dbReference>
<evidence type="ECO:0000256" key="5">
    <source>
        <dbReference type="ARBA" id="ARBA00022741"/>
    </source>
</evidence>
<sequence length="636" mass="72030">MEVLMHEASNRQENNASVCTVEPKSTFKRREDGMPSDAAHSNDKESVDIIFENITYTVSHRFRREEKEILHGISGRLPSKQLIALMGPSGAGKSTLLDILSGFRTTGMDGSIYVNGRIRHLNNFRKCSAYITQEDRLEPLLTVIENMRVAADLKLPSSTPKHKKEMIIEDILTTLGLYEHMNTRSGRLSGGQKKRLSIALELVNNPTMMFLDEPTTGLDSSSCMQVVNLLKILARQGRTIICTIHQPSASLFQLFDQVYVLTNGDCLYQGATSKLLPYLENMKLPCPMYHNPADYIIELACGEYGYDKINTLIMGSQNGRNLQWFDNPEILKDAKSLRAEHPLKNEVNDNSGLHATNLVHQIKILLRRGFIMCKRDMTLTHLRVVVNIVVGIMLGTVFLRSGADGSRVLNNYNLLFAILIHHMMTTMMLTIVTFPMQMSILLKEHFNRWYSLKAFYTAITLIDVPISIMCCVLFSIIVYFMSAQPWEIIRFSMFLAISLLIMFIGQGTGLMIGAVFNVVNGTFIGPTLACPLMMFAGFGVSLRDLPSYLKWGSYISYLRYGLEGFVGAIYGLDRPTLDCKEKGEFYCHYKYPSKFLSDISMKGDQFWNDIIALAIILLITRCSAYLLLRWKLMSYR</sequence>
<feature type="transmembrane region" description="Helical" evidence="9">
    <location>
        <begin position="412"/>
        <end position="434"/>
    </location>
</feature>
<keyword evidence="8 9" id="KW-0472">Membrane</keyword>
<evidence type="ECO:0000256" key="4">
    <source>
        <dbReference type="ARBA" id="ARBA00022692"/>
    </source>
</evidence>
<dbReference type="InterPro" id="IPR027417">
    <property type="entry name" value="P-loop_NTPase"/>
</dbReference>
<feature type="transmembrane region" description="Helical" evidence="9">
    <location>
        <begin position="610"/>
        <end position="628"/>
    </location>
</feature>
<dbReference type="Proteomes" id="UP000669903">
    <property type="component" value="Unassembled WGS sequence"/>
</dbReference>
<dbReference type="Pfam" id="PF00005">
    <property type="entry name" value="ABC_tran"/>
    <property type="match status" value="1"/>
</dbReference>
<accession>A0A836GAM4</accession>
<comment type="subcellular location">
    <subcellularLocation>
        <location evidence="1">Membrane</location>
        <topology evidence="1">Multi-pass membrane protein</topology>
    </subcellularLocation>
</comment>
<dbReference type="SMART" id="SM00382">
    <property type="entry name" value="AAA"/>
    <property type="match status" value="1"/>
</dbReference>
<reference evidence="11" key="1">
    <citation type="submission" date="2020-03" db="EMBL/GenBank/DDBJ databases">
        <title>Relaxed selection underlies rapid genomic changes in the transitions from sociality to social parasitism in ants.</title>
        <authorList>
            <person name="Bi X."/>
        </authorList>
    </citation>
    <scope>NUCLEOTIDE SEQUENCE</scope>
    <source>
        <strain evidence="11">BGI-DK2014a</strain>
        <tissue evidence="11">Whole body</tissue>
    </source>
</reference>
<feature type="transmembrane region" description="Helical" evidence="9">
    <location>
        <begin position="381"/>
        <end position="400"/>
    </location>
</feature>
<evidence type="ECO:0000256" key="2">
    <source>
        <dbReference type="ARBA" id="ARBA00005814"/>
    </source>
</evidence>
<gene>
    <name evidence="11" type="primary">Abcg4_3</name>
    <name evidence="11" type="ORF">G6Z76_0011112</name>
</gene>
<dbReference type="GO" id="GO:0005886">
    <property type="term" value="C:plasma membrane"/>
    <property type="evidence" value="ECO:0007669"/>
    <property type="project" value="TreeGrafter"/>
</dbReference>
<evidence type="ECO:0000256" key="1">
    <source>
        <dbReference type="ARBA" id="ARBA00004141"/>
    </source>
</evidence>
<dbReference type="Pfam" id="PF19055">
    <property type="entry name" value="ABC2_membrane_7"/>
    <property type="match status" value="1"/>
</dbReference>
<dbReference type="CDD" id="cd03213">
    <property type="entry name" value="ABCG_EPDR"/>
    <property type="match status" value="1"/>
</dbReference>
<dbReference type="GO" id="GO:0005524">
    <property type="term" value="F:ATP binding"/>
    <property type="evidence" value="ECO:0007669"/>
    <property type="project" value="UniProtKB-KW"/>
</dbReference>
<keyword evidence="5" id="KW-0547">Nucleotide-binding</keyword>
<dbReference type="InterPro" id="IPR043926">
    <property type="entry name" value="ABCG_dom"/>
</dbReference>
<evidence type="ECO:0000256" key="6">
    <source>
        <dbReference type="ARBA" id="ARBA00022840"/>
    </source>
</evidence>